<dbReference type="Proteomes" id="UP000095606">
    <property type="component" value="Unassembled WGS sequence"/>
</dbReference>
<accession>A0A174INC2</accession>
<reference evidence="1 2" key="1">
    <citation type="submission" date="2015-09" db="EMBL/GenBank/DDBJ databases">
        <authorList>
            <consortium name="Pathogen Informatics"/>
        </authorList>
    </citation>
    <scope>NUCLEOTIDE SEQUENCE [LARGE SCALE GENOMIC DNA]</scope>
    <source>
        <strain evidence="1 2">2789STDY5834846</strain>
    </source>
</reference>
<dbReference type="GeneID" id="69588494"/>
<name>A0A174INC2_9BACE</name>
<dbReference type="AlphaFoldDB" id="A0A174INC2"/>
<proteinExistence type="predicted"/>
<organism evidence="1 2">
    <name type="scientific">Bacteroides faecis</name>
    <dbReference type="NCBI Taxonomy" id="674529"/>
    <lineage>
        <taxon>Bacteria</taxon>
        <taxon>Pseudomonadati</taxon>
        <taxon>Bacteroidota</taxon>
        <taxon>Bacteroidia</taxon>
        <taxon>Bacteroidales</taxon>
        <taxon>Bacteroidaceae</taxon>
        <taxon>Bacteroides</taxon>
    </lineage>
</organism>
<dbReference type="EMBL" id="CZAE01000004">
    <property type="protein sequence ID" value="CUO86479.1"/>
    <property type="molecule type" value="Genomic_DNA"/>
</dbReference>
<evidence type="ECO:0000313" key="2">
    <source>
        <dbReference type="Proteomes" id="UP000095606"/>
    </source>
</evidence>
<gene>
    <name evidence="1" type="ORF">ERS852461_01322</name>
</gene>
<evidence type="ECO:0000313" key="1">
    <source>
        <dbReference type="EMBL" id="CUO86479.1"/>
    </source>
</evidence>
<dbReference type="RefSeq" id="WP_055269124.1">
    <property type="nucleotide sequence ID" value="NZ_CAXKYA010000002.1"/>
</dbReference>
<protein>
    <submittedName>
        <fullName evidence="1">Uncharacterized protein</fullName>
    </submittedName>
</protein>
<sequence>MGSKFKLKRKDVKPNLKDKEVDARSKEPLFCFKYLDMKTSLKGCDNSVFKDFVTRIQKLCSLTWKDINVSGRHQYGFEMIPIKQLKPTSLPSIITEDIKELAVFRYGGDNKPFVCLIMDCVIYPIFIEAKFGDIYNHGSK</sequence>